<keyword evidence="1" id="KW-1133">Transmembrane helix</keyword>
<reference evidence="3" key="2">
    <citation type="submission" date="2015-01" db="EMBL/GenBank/DDBJ databases">
        <title>Evolutionary Origins and Diversification of the Mycorrhizal Mutualists.</title>
        <authorList>
            <consortium name="DOE Joint Genome Institute"/>
            <consortium name="Mycorrhizal Genomics Consortium"/>
            <person name="Kohler A."/>
            <person name="Kuo A."/>
            <person name="Nagy L.G."/>
            <person name="Floudas D."/>
            <person name="Copeland A."/>
            <person name="Barry K.W."/>
            <person name="Cichocki N."/>
            <person name="Veneault-Fourrey C."/>
            <person name="LaButti K."/>
            <person name="Lindquist E.A."/>
            <person name="Lipzen A."/>
            <person name="Lundell T."/>
            <person name="Morin E."/>
            <person name="Murat C."/>
            <person name="Riley R."/>
            <person name="Ohm R."/>
            <person name="Sun H."/>
            <person name="Tunlid A."/>
            <person name="Henrissat B."/>
            <person name="Grigoriev I.V."/>
            <person name="Hibbett D.S."/>
            <person name="Martin F."/>
        </authorList>
    </citation>
    <scope>NUCLEOTIDE SEQUENCE [LARGE SCALE GENOMIC DNA]</scope>
    <source>
        <strain evidence="3">F 1598</strain>
    </source>
</reference>
<dbReference type="EMBL" id="KN833028">
    <property type="protein sequence ID" value="KIM77096.1"/>
    <property type="molecule type" value="Genomic_DNA"/>
</dbReference>
<gene>
    <name evidence="2" type="ORF">PILCRDRAFT_825626</name>
</gene>
<dbReference type="Proteomes" id="UP000054166">
    <property type="component" value="Unassembled WGS sequence"/>
</dbReference>
<sequence length="78" mass="8700">MSVCVPKVPISNYLMGLYVSQLGAALQGNVRKRHQISVRYREDDIAECVKGFKDTVSGAAVWSLFLLVVLSSNFNFYV</sequence>
<dbReference type="AlphaFoldDB" id="A0A0C3FBN4"/>
<keyword evidence="1" id="KW-0812">Transmembrane</keyword>
<dbReference type="HOGENOM" id="CLU_2622888_0_0_1"/>
<keyword evidence="3" id="KW-1185">Reference proteome</keyword>
<feature type="transmembrane region" description="Helical" evidence="1">
    <location>
        <begin position="59"/>
        <end position="77"/>
    </location>
</feature>
<keyword evidence="1" id="KW-0472">Membrane</keyword>
<protein>
    <submittedName>
        <fullName evidence="2">Uncharacterized protein</fullName>
    </submittedName>
</protein>
<evidence type="ECO:0000256" key="1">
    <source>
        <dbReference type="SAM" id="Phobius"/>
    </source>
</evidence>
<evidence type="ECO:0000313" key="3">
    <source>
        <dbReference type="Proteomes" id="UP000054166"/>
    </source>
</evidence>
<reference evidence="2 3" key="1">
    <citation type="submission" date="2014-04" db="EMBL/GenBank/DDBJ databases">
        <authorList>
            <consortium name="DOE Joint Genome Institute"/>
            <person name="Kuo A."/>
            <person name="Tarkka M."/>
            <person name="Buscot F."/>
            <person name="Kohler A."/>
            <person name="Nagy L.G."/>
            <person name="Floudas D."/>
            <person name="Copeland A."/>
            <person name="Barry K.W."/>
            <person name="Cichocki N."/>
            <person name="Veneault-Fourrey C."/>
            <person name="LaButti K."/>
            <person name="Lindquist E.A."/>
            <person name="Lipzen A."/>
            <person name="Lundell T."/>
            <person name="Morin E."/>
            <person name="Murat C."/>
            <person name="Sun H."/>
            <person name="Tunlid A."/>
            <person name="Henrissat B."/>
            <person name="Grigoriev I.V."/>
            <person name="Hibbett D.S."/>
            <person name="Martin F."/>
            <person name="Nordberg H.P."/>
            <person name="Cantor M.N."/>
            <person name="Hua S.X."/>
        </authorList>
    </citation>
    <scope>NUCLEOTIDE SEQUENCE [LARGE SCALE GENOMIC DNA]</scope>
    <source>
        <strain evidence="2 3">F 1598</strain>
    </source>
</reference>
<dbReference type="InParanoid" id="A0A0C3FBN4"/>
<accession>A0A0C3FBN4</accession>
<proteinExistence type="predicted"/>
<organism evidence="2 3">
    <name type="scientific">Piloderma croceum (strain F 1598)</name>
    <dbReference type="NCBI Taxonomy" id="765440"/>
    <lineage>
        <taxon>Eukaryota</taxon>
        <taxon>Fungi</taxon>
        <taxon>Dikarya</taxon>
        <taxon>Basidiomycota</taxon>
        <taxon>Agaricomycotina</taxon>
        <taxon>Agaricomycetes</taxon>
        <taxon>Agaricomycetidae</taxon>
        <taxon>Atheliales</taxon>
        <taxon>Atheliaceae</taxon>
        <taxon>Piloderma</taxon>
    </lineage>
</organism>
<evidence type="ECO:0000313" key="2">
    <source>
        <dbReference type="EMBL" id="KIM77096.1"/>
    </source>
</evidence>
<name>A0A0C3FBN4_PILCF</name>